<organism evidence="1 2">
    <name type="scientific">Symbiodinium natans</name>
    <dbReference type="NCBI Taxonomy" id="878477"/>
    <lineage>
        <taxon>Eukaryota</taxon>
        <taxon>Sar</taxon>
        <taxon>Alveolata</taxon>
        <taxon>Dinophyceae</taxon>
        <taxon>Suessiales</taxon>
        <taxon>Symbiodiniaceae</taxon>
        <taxon>Symbiodinium</taxon>
    </lineage>
</organism>
<reference evidence="1" key="1">
    <citation type="submission" date="2021-02" db="EMBL/GenBank/DDBJ databases">
        <authorList>
            <person name="Dougan E. K."/>
            <person name="Rhodes N."/>
            <person name="Thang M."/>
            <person name="Chan C."/>
        </authorList>
    </citation>
    <scope>NUCLEOTIDE SEQUENCE</scope>
</reference>
<comment type="caution">
    <text evidence="1">The sequence shown here is derived from an EMBL/GenBank/DDBJ whole genome shotgun (WGS) entry which is preliminary data.</text>
</comment>
<evidence type="ECO:0000313" key="1">
    <source>
        <dbReference type="EMBL" id="CAE7250743.1"/>
    </source>
</evidence>
<name>A0A812LQ83_9DINO</name>
<keyword evidence="2" id="KW-1185">Reference proteome</keyword>
<protein>
    <submittedName>
        <fullName evidence="1">Uncharacterized protein</fullName>
    </submittedName>
</protein>
<evidence type="ECO:0000313" key="2">
    <source>
        <dbReference type="Proteomes" id="UP000604046"/>
    </source>
</evidence>
<sequence length="249" mass="27557">MNASEVVPLTHGVQLYLLDRTDSGASFQAQCLVILARAGGFLLGVPVDTFSTAELKRGQSASPDELIGPSTEVTAGALAQTESGAETQLGRQVSVTLVDVREQAAALLLPMDLEEEPEFLHTFDMDAPEALPVFQELIDAARAWIAARDAQERVLFYSARRGSHLLIQPRRRDPQQPCCLGRYRFWSPSCRPSLPSSSPWLRAKPQWRRFWQSALKPQCLRPRLRSSLHCTSLHSTSLHSTCLCLHLGA</sequence>
<dbReference type="Proteomes" id="UP000604046">
    <property type="component" value="Unassembled WGS sequence"/>
</dbReference>
<dbReference type="AlphaFoldDB" id="A0A812LQ83"/>
<gene>
    <name evidence="1" type="ORF">SNAT2548_LOCUS12347</name>
</gene>
<accession>A0A812LQ83</accession>
<dbReference type="EMBL" id="CAJNDS010001180">
    <property type="protein sequence ID" value="CAE7250743.1"/>
    <property type="molecule type" value="Genomic_DNA"/>
</dbReference>
<proteinExistence type="predicted"/>